<sequence>MNLDLVKELQKYEKERQDLINAVNQAQQRVNEIQTQLIRREGIIAWMKESLQEEAQKKVPIKKGNIKAQKEALMARAKKEVDKAQKTEKGEGKPAETGN</sequence>
<evidence type="ECO:0000313" key="3">
    <source>
        <dbReference type="EMBL" id="KKN76297.1"/>
    </source>
</evidence>
<dbReference type="EMBL" id="LAZR01000297">
    <property type="protein sequence ID" value="KKN76297.1"/>
    <property type="molecule type" value="Genomic_DNA"/>
</dbReference>
<protein>
    <submittedName>
        <fullName evidence="3">Uncharacterized protein</fullName>
    </submittedName>
</protein>
<feature type="region of interest" description="Disordered" evidence="2">
    <location>
        <begin position="76"/>
        <end position="99"/>
    </location>
</feature>
<reference evidence="3" key="1">
    <citation type="journal article" date="2015" name="Nature">
        <title>Complex archaea that bridge the gap between prokaryotes and eukaryotes.</title>
        <authorList>
            <person name="Spang A."/>
            <person name="Saw J.H."/>
            <person name="Jorgensen S.L."/>
            <person name="Zaremba-Niedzwiedzka K."/>
            <person name="Martijn J."/>
            <person name="Lind A.E."/>
            <person name="van Eijk R."/>
            <person name="Schleper C."/>
            <person name="Guy L."/>
            <person name="Ettema T.J."/>
        </authorList>
    </citation>
    <scope>NUCLEOTIDE SEQUENCE</scope>
</reference>
<proteinExistence type="predicted"/>
<keyword evidence="1" id="KW-0175">Coiled coil</keyword>
<evidence type="ECO:0000256" key="1">
    <source>
        <dbReference type="SAM" id="Coils"/>
    </source>
</evidence>
<dbReference type="AlphaFoldDB" id="A0A0F9TMZ8"/>
<accession>A0A0F9TMZ8</accession>
<organism evidence="3">
    <name type="scientific">marine sediment metagenome</name>
    <dbReference type="NCBI Taxonomy" id="412755"/>
    <lineage>
        <taxon>unclassified sequences</taxon>
        <taxon>metagenomes</taxon>
        <taxon>ecological metagenomes</taxon>
    </lineage>
</organism>
<evidence type="ECO:0000256" key="2">
    <source>
        <dbReference type="SAM" id="MobiDB-lite"/>
    </source>
</evidence>
<gene>
    <name evidence="3" type="ORF">LCGC14_0371490</name>
</gene>
<comment type="caution">
    <text evidence="3">The sequence shown here is derived from an EMBL/GenBank/DDBJ whole genome shotgun (WGS) entry which is preliminary data.</text>
</comment>
<feature type="compositionally biased region" description="Basic and acidic residues" evidence="2">
    <location>
        <begin position="77"/>
        <end position="99"/>
    </location>
</feature>
<name>A0A0F9TMZ8_9ZZZZ</name>
<feature type="coiled-coil region" evidence="1">
    <location>
        <begin position="2"/>
        <end position="36"/>
    </location>
</feature>